<dbReference type="OrthoDB" id="7162383at2"/>
<sequence>MNNGKEESENIIKCTLSYLNNTKSYTHAFKKNIIEAFESGLITEDQFTHMIYHVTKFIKKIEVYENIFLGIYHDYITCG</sequence>
<dbReference type="RefSeq" id="WP_011452729.1">
    <property type="nucleotide sequence ID" value="NC_007799.1"/>
</dbReference>
<dbReference type="KEGG" id="ech:ECH_0639"/>
<reference evidence="1 2" key="1">
    <citation type="journal article" date="2006" name="PLoS Genet.">
        <title>Comparative genomics of emerging human ehrlichiosis agents.</title>
        <authorList>
            <person name="Dunning Hotopp J.C."/>
            <person name="Lin M."/>
            <person name="Madupu R."/>
            <person name="Crabtree J."/>
            <person name="Angiuoli S.V."/>
            <person name="Eisen J.A."/>
            <person name="Seshadri R."/>
            <person name="Ren Q."/>
            <person name="Wu M."/>
            <person name="Utterback T.R."/>
            <person name="Smith S."/>
            <person name="Lewis M."/>
            <person name="Khouri H."/>
            <person name="Zhang C."/>
            <person name="Niu H."/>
            <person name="Lin Q."/>
            <person name="Ohashi N."/>
            <person name="Zhi N."/>
            <person name="Nelson W."/>
            <person name="Brinkac L.M."/>
            <person name="Dodson R.J."/>
            <person name="Rosovitz M.J."/>
            <person name="Sundaram J."/>
            <person name="Daugherty S.C."/>
            <person name="Davidsen T."/>
            <person name="Durkin A.S."/>
            <person name="Gwinn M."/>
            <person name="Haft D.H."/>
            <person name="Selengut J.D."/>
            <person name="Sullivan S.A."/>
            <person name="Zafar N."/>
            <person name="Zhou L."/>
            <person name="Benahmed F."/>
            <person name="Forberger H."/>
            <person name="Halpin R."/>
            <person name="Mulligan S."/>
            <person name="Robinson J."/>
            <person name="White O."/>
            <person name="Rikihisa Y."/>
            <person name="Tettelin H."/>
        </authorList>
    </citation>
    <scope>NUCLEOTIDE SEQUENCE [LARGE SCALE GENOMIC DNA]</scope>
    <source>
        <strain evidence="2">ATCC CRL-10679 / Arkansas</strain>
    </source>
</reference>
<name>Q2GGI4_EHRCR</name>
<dbReference type="STRING" id="205920.ECH_0639"/>
<accession>Q2GGI4</accession>
<dbReference type="EMBL" id="CP000236">
    <property type="protein sequence ID" value="ABD45022.1"/>
    <property type="molecule type" value="Genomic_DNA"/>
</dbReference>
<evidence type="ECO:0000313" key="1">
    <source>
        <dbReference type="EMBL" id="ABD45022.1"/>
    </source>
</evidence>
<dbReference type="HOGENOM" id="CLU_195742_0_0_5"/>
<dbReference type="AlphaFoldDB" id="Q2GGI4"/>
<proteinExistence type="predicted"/>
<evidence type="ECO:0000313" key="2">
    <source>
        <dbReference type="Proteomes" id="UP000008320"/>
    </source>
</evidence>
<organism evidence="1 2">
    <name type="scientific">Ehrlichia chaffeensis (strain ATCC CRL-10679 / Arkansas)</name>
    <dbReference type="NCBI Taxonomy" id="205920"/>
    <lineage>
        <taxon>Bacteria</taxon>
        <taxon>Pseudomonadati</taxon>
        <taxon>Pseudomonadota</taxon>
        <taxon>Alphaproteobacteria</taxon>
        <taxon>Rickettsiales</taxon>
        <taxon>Anaplasmataceae</taxon>
        <taxon>Ehrlichia</taxon>
    </lineage>
</organism>
<dbReference type="Proteomes" id="UP000008320">
    <property type="component" value="Chromosome"/>
</dbReference>
<gene>
    <name evidence="1" type="ordered locus">ECH_0639</name>
</gene>
<keyword evidence="2" id="KW-1185">Reference proteome</keyword>
<protein>
    <submittedName>
        <fullName evidence="1">Uncharacterized protein</fullName>
    </submittedName>
</protein>